<accession>A0ABR5ID53</accession>
<organism evidence="2 3">
    <name type="scientific">Gordonia jacobaea</name>
    <dbReference type="NCBI Taxonomy" id="122202"/>
    <lineage>
        <taxon>Bacteria</taxon>
        <taxon>Bacillati</taxon>
        <taxon>Actinomycetota</taxon>
        <taxon>Actinomycetes</taxon>
        <taxon>Mycobacteriales</taxon>
        <taxon>Gordoniaceae</taxon>
        <taxon>Gordonia</taxon>
    </lineage>
</organism>
<name>A0ABR5ID53_9ACTN</name>
<evidence type="ECO:0000313" key="3">
    <source>
        <dbReference type="Proteomes" id="UP000037247"/>
    </source>
</evidence>
<dbReference type="Pfam" id="PF12697">
    <property type="entry name" value="Abhydrolase_6"/>
    <property type="match status" value="1"/>
</dbReference>
<evidence type="ECO:0000259" key="1">
    <source>
        <dbReference type="Pfam" id="PF12697"/>
    </source>
</evidence>
<keyword evidence="3" id="KW-1185">Reference proteome</keyword>
<keyword evidence="2" id="KW-0378">Hydrolase</keyword>
<evidence type="ECO:0000313" key="2">
    <source>
        <dbReference type="EMBL" id="KNA91505.1"/>
    </source>
</evidence>
<dbReference type="Proteomes" id="UP000037247">
    <property type="component" value="Unassembled WGS sequence"/>
</dbReference>
<dbReference type="PANTHER" id="PTHR37017">
    <property type="entry name" value="AB HYDROLASE-1 DOMAIN-CONTAINING PROTEIN-RELATED"/>
    <property type="match status" value="1"/>
</dbReference>
<reference evidence="2 3" key="1">
    <citation type="submission" date="2015-05" db="EMBL/GenBank/DDBJ databases">
        <title>Draft genome sequence of the bacterium Gordonia jacobaea a new member of the Gordonia genus.</title>
        <authorList>
            <person name="Jimenez-Galisteo G."/>
            <person name="Dominguez A."/>
            <person name="Munoz E."/>
            <person name="Vinas M."/>
        </authorList>
    </citation>
    <scope>NUCLEOTIDE SEQUENCE [LARGE SCALE GENOMIC DNA]</scope>
    <source>
        <strain evidence="3">mv1</strain>
    </source>
</reference>
<sequence length="235" mass="24432">MATTSAVRNIVLVHGAFADGSGWQPVYQRLVDKGFLVTVVQEPETGLADDVAATLRAIDTVDGPLVLVGHSWGGQVITEAGAHPRVAALVYVAALVPDVGESTNSLHARIPAASTAVIAGAEGFLRIDPEQFGADFAADLPARDADFMAHAQVPIRAEALDAPAAAAAWRDRPSYGIVAGADRTINPDLERWMYERAGAEVTEVPGSSHVVMISHPDVVADVIERAATAAASAVA</sequence>
<proteinExistence type="predicted"/>
<dbReference type="EMBL" id="LDTZ01000016">
    <property type="protein sequence ID" value="KNA91505.1"/>
    <property type="molecule type" value="Genomic_DNA"/>
</dbReference>
<dbReference type="Gene3D" id="3.40.50.1820">
    <property type="entry name" value="alpha/beta hydrolase"/>
    <property type="match status" value="1"/>
</dbReference>
<dbReference type="GO" id="GO:0016787">
    <property type="term" value="F:hydrolase activity"/>
    <property type="evidence" value="ECO:0007669"/>
    <property type="project" value="UniProtKB-KW"/>
</dbReference>
<dbReference type="RefSeq" id="WP_049698830.1">
    <property type="nucleotide sequence ID" value="NZ_CBDRLS010000002.1"/>
</dbReference>
<gene>
    <name evidence="2" type="ORF">ABW18_09960</name>
</gene>
<dbReference type="InterPro" id="IPR052897">
    <property type="entry name" value="Sec-Metab_Biosynth_Hydrolase"/>
</dbReference>
<comment type="caution">
    <text evidence="2">The sequence shown here is derived from an EMBL/GenBank/DDBJ whole genome shotgun (WGS) entry which is preliminary data.</text>
</comment>
<dbReference type="PANTHER" id="PTHR37017:SF11">
    <property type="entry name" value="ESTERASE_LIPASE_THIOESTERASE DOMAIN-CONTAINING PROTEIN"/>
    <property type="match status" value="1"/>
</dbReference>
<dbReference type="InterPro" id="IPR000073">
    <property type="entry name" value="AB_hydrolase_1"/>
</dbReference>
<feature type="domain" description="AB hydrolase-1" evidence="1">
    <location>
        <begin position="10"/>
        <end position="222"/>
    </location>
</feature>
<dbReference type="InterPro" id="IPR029058">
    <property type="entry name" value="AB_hydrolase_fold"/>
</dbReference>
<dbReference type="SUPFAM" id="SSF53474">
    <property type="entry name" value="alpha/beta-Hydrolases"/>
    <property type="match status" value="1"/>
</dbReference>
<protein>
    <submittedName>
        <fullName evidence="2">Hydrolase</fullName>
    </submittedName>
</protein>